<evidence type="ECO:0000313" key="3">
    <source>
        <dbReference type="Proteomes" id="UP000006158"/>
    </source>
</evidence>
<accession>I7FG70</accession>
<dbReference type="KEGG" id="msg:MSMEI_3937"/>
<dbReference type="AlphaFoldDB" id="I7FG70"/>
<evidence type="ECO:0000313" key="2">
    <source>
        <dbReference type="EMBL" id="AFP40395.1"/>
    </source>
</evidence>
<sequence>MNNPTHRPIIPRKLTQITDADNRNGSAQKHGREPH</sequence>
<name>I7FG70_MYCS2</name>
<dbReference type="EMBL" id="CP001663">
    <property type="protein sequence ID" value="AFP40395.1"/>
    <property type="molecule type" value="Genomic_DNA"/>
</dbReference>
<reference evidence="2 3" key="1">
    <citation type="journal article" date="2007" name="Genome Biol.">
        <title>Interrupted coding sequences in Mycobacterium smegmatis: authentic mutations or sequencing errors?</title>
        <authorList>
            <person name="Deshayes C."/>
            <person name="Perrodou E."/>
            <person name="Gallien S."/>
            <person name="Euphrasie D."/>
            <person name="Schaeffer C."/>
            <person name="Van-Dorsselaer A."/>
            <person name="Poch O."/>
            <person name="Lecompte O."/>
            <person name="Reyrat J.M."/>
        </authorList>
    </citation>
    <scope>NUCLEOTIDE SEQUENCE [LARGE SCALE GENOMIC DNA]</scope>
    <source>
        <strain evidence="3">ATCC 700084 / mc(2)155</strain>
    </source>
</reference>
<reference evidence="2 3" key="2">
    <citation type="journal article" date="2009" name="Genome Res.">
        <title>Ortho-proteogenomics: multiple proteomes investigation through orthology and a new MS-based protocol.</title>
        <authorList>
            <person name="Gallien S."/>
            <person name="Perrodou E."/>
            <person name="Carapito C."/>
            <person name="Deshayes C."/>
            <person name="Reyrat J.M."/>
            <person name="Van Dorsselaer A."/>
            <person name="Poch O."/>
            <person name="Schaeffer C."/>
            <person name="Lecompte O."/>
        </authorList>
    </citation>
    <scope>NUCLEOTIDE SEQUENCE [LARGE SCALE GENOMIC DNA]</scope>
    <source>
        <strain evidence="3">ATCC 700084 / mc(2)155</strain>
    </source>
</reference>
<protein>
    <submittedName>
        <fullName evidence="2">Uncharacterized protein</fullName>
    </submittedName>
</protein>
<evidence type="ECO:0000256" key="1">
    <source>
        <dbReference type="SAM" id="MobiDB-lite"/>
    </source>
</evidence>
<feature type="compositionally biased region" description="Polar residues" evidence="1">
    <location>
        <begin position="15"/>
        <end position="27"/>
    </location>
</feature>
<feature type="region of interest" description="Disordered" evidence="1">
    <location>
        <begin position="1"/>
        <end position="35"/>
    </location>
</feature>
<proteinExistence type="predicted"/>
<dbReference type="Proteomes" id="UP000006158">
    <property type="component" value="Chromosome"/>
</dbReference>
<organism evidence="2 3">
    <name type="scientific">Mycolicibacterium smegmatis (strain ATCC 700084 / mc(2)155)</name>
    <name type="common">Mycobacterium smegmatis</name>
    <dbReference type="NCBI Taxonomy" id="246196"/>
    <lineage>
        <taxon>Bacteria</taxon>
        <taxon>Bacillati</taxon>
        <taxon>Actinomycetota</taxon>
        <taxon>Actinomycetes</taxon>
        <taxon>Mycobacteriales</taxon>
        <taxon>Mycobacteriaceae</taxon>
        <taxon>Mycolicibacterium</taxon>
    </lineage>
</organism>
<gene>
    <name evidence="2" type="ordered locus">MSMEI_3937</name>
</gene>